<sequence>MIHRITLFTNASRAQDRQDYVRAQILLRKINLRVFDADTSKEKKKPKEGDNEVEDAPVDMPLLLELKHIYYELMIRKLVRLLPNAEEGGGGVGRGRGGQCYTVRGGGLQEHPRRPTAGRARTDFESSEVVGDKDQVVEGRSLEKLVGAKKTQPITSFTKKGDGFVENYSALNYTALGDHALLRFLCWNGVKKPQMVPKNWWVKDLCKLDIYFYKRVITTIKTKGRVSADVIGEALKAYALRRIPGFSKGVIQGCDVAKCRSLVESIIWLLPIEKDSVSCSFLLKMLKAAILLDSRDMARRELVKRIGQQLDESSVTDILIPTPEDTQIGIIEINADWNFIFFSLQTWMYIMIPVLLYISERMHASLVRSRSHNDVDVIRVCEVPASEPKKGRLTRVETTGMKDFVKAQARFPKVLIRGPYGPLLKTTRSNDILFAHRHGGLILCRLKRYRDPNLPFVKSLLTLLEMVSGFSGPTHDGLYRAIDMFLKEHHHFSWSSTPIFPGNLGALLPEKMVVPMGAHGLQQPTQRTTGMQLQQQKHSRHSRESLLPLGCYMLEFRAFDSCLFDAH</sequence>
<proteinExistence type="inferred from homology"/>
<evidence type="ECO:0000256" key="3">
    <source>
        <dbReference type="SAM" id="MobiDB-lite"/>
    </source>
</evidence>
<dbReference type="UniPathway" id="UPA00143"/>
<evidence type="ECO:0000259" key="4">
    <source>
        <dbReference type="PROSITE" id="PS51649"/>
    </source>
</evidence>
<keyword evidence="6" id="KW-1185">Reference proteome</keyword>
<comment type="similarity">
    <text evidence="2">Belongs to the NPH3 family.</text>
</comment>
<evidence type="ECO:0000313" key="6">
    <source>
        <dbReference type="Proteomes" id="UP000631114"/>
    </source>
</evidence>
<keyword evidence="1" id="KW-0833">Ubl conjugation pathway</keyword>
<dbReference type="OrthoDB" id="1989777at2759"/>
<dbReference type="GO" id="GO:0016567">
    <property type="term" value="P:protein ubiquitination"/>
    <property type="evidence" value="ECO:0007669"/>
    <property type="project" value="UniProtKB-UniPathway"/>
</dbReference>
<dbReference type="PANTHER" id="PTHR32370">
    <property type="entry name" value="OS12G0117600 PROTEIN"/>
    <property type="match status" value="1"/>
</dbReference>
<organism evidence="5 6">
    <name type="scientific">Coptis chinensis</name>
    <dbReference type="NCBI Taxonomy" id="261450"/>
    <lineage>
        <taxon>Eukaryota</taxon>
        <taxon>Viridiplantae</taxon>
        <taxon>Streptophyta</taxon>
        <taxon>Embryophyta</taxon>
        <taxon>Tracheophyta</taxon>
        <taxon>Spermatophyta</taxon>
        <taxon>Magnoliopsida</taxon>
        <taxon>Ranunculales</taxon>
        <taxon>Ranunculaceae</taxon>
        <taxon>Coptidoideae</taxon>
        <taxon>Coptis</taxon>
    </lineage>
</organism>
<accession>A0A835ISG5</accession>
<name>A0A835ISG5_9MAGN</name>
<protein>
    <recommendedName>
        <fullName evidence="4">NPH3 domain-containing protein</fullName>
    </recommendedName>
</protein>
<dbReference type="Proteomes" id="UP000631114">
    <property type="component" value="Unassembled WGS sequence"/>
</dbReference>
<dbReference type="InterPro" id="IPR043454">
    <property type="entry name" value="NPH3/RPT2-like"/>
</dbReference>
<evidence type="ECO:0000313" key="5">
    <source>
        <dbReference type="EMBL" id="KAF9623025.1"/>
    </source>
</evidence>
<evidence type="ECO:0000256" key="2">
    <source>
        <dbReference type="PROSITE-ProRule" id="PRU00982"/>
    </source>
</evidence>
<reference evidence="5 6" key="1">
    <citation type="submission" date="2020-10" db="EMBL/GenBank/DDBJ databases">
        <title>The Coptis chinensis genome and diversification of protoberbering-type alkaloids.</title>
        <authorList>
            <person name="Wang B."/>
            <person name="Shu S."/>
            <person name="Song C."/>
            <person name="Liu Y."/>
        </authorList>
    </citation>
    <scope>NUCLEOTIDE SEQUENCE [LARGE SCALE GENOMIC DNA]</scope>
    <source>
        <strain evidence="5">HL-2020</strain>
        <tissue evidence="5">Leaf</tissue>
    </source>
</reference>
<comment type="caution">
    <text evidence="5">The sequence shown here is derived from an EMBL/GenBank/DDBJ whole genome shotgun (WGS) entry which is preliminary data.</text>
</comment>
<gene>
    <name evidence="5" type="ORF">IFM89_036006</name>
</gene>
<dbReference type="AlphaFoldDB" id="A0A835ISG5"/>
<dbReference type="InterPro" id="IPR027356">
    <property type="entry name" value="NPH3_dom"/>
</dbReference>
<feature type="region of interest" description="Disordered" evidence="3">
    <location>
        <begin position="104"/>
        <end position="123"/>
    </location>
</feature>
<feature type="domain" description="NPH3" evidence="4">
    <location>
        <begin position="199"/>
        <end position="538"/>
    </location>
</feature>
<dbReference type="EMBL" id="JADFTS010000002">
    <property type="protein sequence ID" value="KAF9623025.1"/>
    <property type="molecule type" value="Genomic_DNA"/>
</dbReference>
<dbReference type="PROSITE" id="PS51649">
    <property type="entry name" value="NPH3"/>
    <property type="match status" value="1"/>
</dbReference>
<evidence type="ECO:0000256" key="1">
    <source>
        <dbReference type="ARBA" id="ARBA00022786"/>
    </source>
</evidence>
<dbReference type="Pfam" id="PF03000">
    <property type="entry name" value="NPH3"/>
    <property type="match status" value="2"/>
</dbReference>